<protein>
    <submittedName>
        <fullName evidence="1">Pyridoxamine 5'-phosphate oxidase family protein</fullName>
    </submittedName>
</protein>
<gene>
    <name evidence="1" type="ORF">MOZ64_05370</name>
</gene>
<evidence type="ECO:0000313" key="1">
    <source>
        <dbReference type="EMBL" id="MDX8417272.1"/>
    </source>
</evidence>
<accession>A0ABU4WL68</accession>
<dbReference type="Proteomes" id="UP001285244">
    <property type="component" value="Unassembled WGS sequence"/>
</dbReference>
<keyword evidence="2" id="KW-1185">Reference proteome</keyword>
<dbReference type="SUPFAM" id="SSF50475">
    <property type="entry name" value="FMN-binding split barrel"/>
    <property type="match status" value="1"/>
</dbReference>
<dbReference type="EMBL" id="JALBUS010000006">
    <property type="protein sequence ID" value="MDX8417272.1"/>
    <property type="molecule type" value="Genomic_DNA"/>
</dbReference>
<name>A0ABU4WL68_9FIRM</name>
<proteinExistence type="predicted"/>
<dbReference type="Gene3D" id="2.30.110.10">
    <property type="entry name" value="Electron Transport, Fmn-binding Protein, Chain A"/>
    <property type="match status" value="1"/>
</dbReference>
<comment type="caution">
    <text evidence="1">The sequence shown here is derived from an EMBL/GenBank/DDBJ whole genome shotgun (WGS) entry which is preliminary data.</text>
</comment>
<dbReference type="InterPro" id="IPR012349">
    <property type="entry name" value="Split_barrel_FMN-bd"/>
</dbReference>
<organism evidence="1 2">
    <name type="scientific">Absicoccus intestinalis</name>
    <dbReference type="NCBI Taxonomy" id="2926319"/>
    <lineage>
        <taxon>Bacteria</taxon>
        <taxon>Bacillati</taxon>
        <taxon>Bacillota</taxon>
        <taxon>Erysipelotrichia</taxon>
        <taxon>Erysipelotrichales</taxon>
        <taxon>Erysipelotrichaceae</taxon>
        <taxon>Absicoccus</taxon>
    </lineage>
</organism>
<evidence type="ECO:0000313" key="2">
    <source>
        <dbReference type="Proteomes" id="UP001285244"/>
    </source>
</evidence>
<dbReference type="RefSeq" id="WP_320325567.1">
    <property type="nucleotide sequence ID" value="NZ_JALBUS010000006.1"/>
</dbReference>
<reference evidence="1 2" key="1">
    <citation type="submission" date="2022-03" db="EMBL/GenBank/DDBJ databases">
        <title>Novel taxa within the pig intestine.</title>
        <authorList>
            <person name="Wylensek D."/>
            <person name="Bishof K."/>
            <person name="Afrizal A."/>
            <person name="Clavel T."/>
        </authorList>
    </citation>
    <scope>NUCLEOTIDE SEQUENCE [LARGE SCALE GENOMIC DNA]</scope>
    <source>
        <strain evidence="1 2">Cla-KB-P134</strain>
    </source>
</reference>
<sequence>MGELYEFLKKAGVWFLATDDQGQPHVRPMSTQLIYQRKFYFQTGLKKKMAQ</sequence>